<comment type="caution">
    <text evidence="2">The sequence shown here is derived from an EMBL/GenBank/DDBJ whole genome shotgun (WGS) entry which is preliminary data.</text>
</comment>
<dbReference type="Proteomes" id="UP000264217">
    <property type="component" value="Unassembled WGS sequence"/>
</dbReference>
<organism evidence="2 3">
    <name type="scientific">Mucilaginibacter conchicola</name>
    <dbReference type="NCBI Taxonomy" id="2303333"/>
    <lineage>
        <taxon>Bacteria</taxon>
        <taxon>Pseudomonadati</taxon>
        <taxon>Bacteroidota</taxon>
        <taxon>Sphingobacteriia</taxon>
        <taxon>Sphingobacteriales</taxon>
        <taxon>Sphingobacteriaceae</taxon>
        <taxon>Mucilaginibacter</taxon>
    </lineage>
</organism>
<feature type="transmembrane region" description="Helical" evidence="1">
    <location>
        <begin position="106"/>
        <end position="126"/>
    </location>
</feature>
<feature type="transmembrane region" description="Helical" evidence="1">
    <location>
        <begin position="138"/>
        <end position="158"/>
    </location>
</feature>
<dbReference type="EMBL" id="QWDC01000001">
    <property type="protein sequence ID" value="RFZ94846.1"/>
    <property type="molecule type" value="Genomic_DNA"/>
</dbReference>
<sequence length="427" mass="48831">MFNNVPIESIGSYVNKRQIKALNFFWIGIAAYTLCVTYTGSPNANYTISQAIQSVAIVCFMSAAIFIADFKIKSVYLRVTYILYLFWLLTVISRGFVFNVQSMKDYLFDGWFGIFAYFVPLVLLFPQNILSYKKAFNVIVILGIFYLFYDALFIKGLINRDISNTDSRTLVEYFTKNLALPCTFLLLCLNYQSKKVKIFVWLIAITGLLFAILRARRGLIFTLACPMLFAYIIYVLQSKKKFILVLFSALMGAMLMVFGIAFFNNSSLFHSVKERKDEDTRTPVEDCFYSDMQTTDWIIGRGLNGNYYCPNIDEDDKTGFRSVIETDYLNIILKGGIISLGLLLAILIPAVIKGLFFSKNQLAKAAGVWILLWIVSLYPTTGFAFNLNYILVWLAVGICYNKSLRETPENVMQAYFKIVEKLPQQFT</sequence>
<feature type="transmembrane region" description="Helical" evidence="1">
    <location>
        <begin position="21"/>
        <end position="39"/>
    </location>
</feature>
<feature type="transmembrane region" description="Helical" evidence="1">
    <location>
        <begin position="331"/>
        <end position="356"/>
    </location>
</feature>
<reference evidence="2 3" key="1">
    <citation type="submission" date="2018-08" db="EMBL/GenBank/DDBJ databases">
        <title>Mucilaginibacter sp. MYSH2.</title>
        <authorList>
            <person name="Seo T."/>
        </authorList>
    </citation>
    <scope>NUCLEOTIDE SEQUENCE [LARGE SCALE GENOMIC DNA]</scope>
    <source>
        <strain evidence="2 3">MYSH2</strain>
    </source>
</reference>
<feature type="transmembrane region" description="Helical" evidence="1">
    <location>
        <begin position="243"/>
        <end position="263"/>
    </location>
</feature>
<keyword evidence="1" id="KW-1133">Transmembrane helix</keyword>
<accession>A0A372NXK6</accession>
<keyword evidence="1" id="KW-0812">Transmembrane</keyword>
<keyword evidence="3" id="KW-1185">Reference proteome</keyword>
<dbReference type="RefSeq" id="WP_117390404.1">
    <property type="nucleotide sequence ID" value="NZ_QWDC01000001.1"/>
</dbReference>
<protein>
    <recommendedName>
        <fullName evidence="4">O-antigen ligase domain-containing protein</fullName>
    </recommendedName>
</protein>
<proteinExistence type="predicted"/>
<dbReference type="OrthoDB" id="756650at2"/>
<feature type="transmembrane region" description="Helical" evidence="1">
    <location>
        <begin position="368"/>
        <end position="396"/>
    </location>
</feature>
<keyword evidence="1" id="KW-0472">Membrane</keyword>
<evidence type="ECO:0008006" key="4">
    <source>
        <dbReference type="Google" id="ProtNLM"/>
    </source>
</evidence>
<evidence type="ECO:0000313" key="2">
    <source>
        <dbReference type="EMBL" id="RFZ94846.1"/>
    </source>
</evidence>
<gene>
    <name evidence="2" type="ORF">D0C36_04750</name>
</gene>
<evidence type="ECO:0000313" key="3">
    <source>
        <dbReference type="Proteomes" id="UP000264217"/>
    </source>
</evidence>
<feature type="transmembrane region" description="Helical" evidence="1">
    <location>
        <begin position="219"/>
        <end position="236"/>
    </location>
</feature>
<feature type="transmembrane region" description="Helical" evidence="1">
    <location>
        <begin position="170"/>
        <end position="189"/>
    </location>
</feature>
<feature type="transmembrane region" description="Helical" evidence="1">
    <location>
        <begin position="82"/>
        <end position="100"/>
    </location>
</feature>
<feature type="transmembrane region" description="Helical" evidence="1">
    <location>
        <begin position="51"/>
        <end position="70"/>
    </location>
</feature>
<evidence type="ECO:0000256" key="1">
    <source>
        <dbReference type="SAM" id="Phobius"/>
    </source>
</evidence>
<dbReference type="AlphaFoldDB" id="A0A372NXK6"/>
<name>A0A372NXK6_9SPHI</name>
<feature type="transmembrane region" description="Helical" evidence="1">
    <location>
        <begin position="196"/>
        <end position="213"/>
    </location>
</feature>